<protein>
    <submittedName>
        <fullName evidence="2">Uncharacterized protein</fullName>
    </submittedName>
</protein>
<keyword evidence="1" id="KW-0812">Transmembrane</keyword>
<gene>
    <name evidence="2" type="ORF">SSEG_09117</name>
</gene>
<keyword evidence="3" id="KW-1185">Reference proteome</keyword>
<organism evidence="2 3">
    <name type="scientific">Streptomyces sviceus (strain ATCC 29083 / DSM 924 / JCM 4929 / NBRC 13980 / NCIMB 11184 / NRRL 5439 / UC 5370)</name>
    <dbReference type="NCBI Taxonomy" id="463191"/>
    <lineage>
        <taxon>Bacteria</taxon>
        <taxon>Bacillati</taxon>
        <taxon>Actinomycetota</taxon>
        <taxon>Actinomycetes</taxon>
        <taxon>Kitasatosporales</taxon>
        <taxon>Streptomycetaceae</taxon>
        <taxon>Streptomyces</taxon>
    </lineage>
</organism>
<sequence length="145" mass="15160">MRAGRVRTGWRTSPLAARRPHCCPHCCPPGVPVRSQSESLELITLYVAHTSGKVTALFASHGRTYAGDLDSSRHHNDLLGSDYVILTPADLTSVSGAGPVVAVSGHTATDGQPWLVGTTVVVLGLVLGAAIGARAAHRRTAEVHP</sequence>
<evidence type="ECO:0000313" key="3">
    <source>
        <dbReference type="Proteomes" id="UP000002785"/>
    </source>
</evidence>
<keyword evidence="1" id="KW-0472">Membrane</keyword>
<dbReference type="Proteomes" id="UP000002785">
    <property type="component" value="Chromosome"/>
</dbReference>
<dbReference type="eggNOG" id="ENOG5031V77">
    <property type="taxonomic scope" value="Bacteria"/>
</dbReference>
<keyword evidence="1" id="KW-1133">Transmembrane helix</keyword>
<accession>B5HUJ5</accession>
<dbReference type="HOGENOM" id="CLU_1785874_0_0_11"/>
<reference evidence="2" key="1">
    <citation type="submission" date="2009-10" db="EMBL/GenBank/DDBJ databases">
        <title>The genome sequence of Streptomyces sviceus strain ATCC 29083.</title>
        <authorList>
            <consortium name="The Broad Institute Genome Sequencing Platform"/>
            <consortium name="Broad Institute Microbial Sequencing Center"/>
            <person name="Fischbach M."/>
            <person name="Godfrey P."/>
            <person name="Ward D."/>
            <person name="Young S."/>
            <person name="Zeng Q."/>
            <person name="Koehrsen M."/>
            <person name="Alvarado L."/>
            <person name="Berlin A.M."/>
            <person name="Bochicchio J."/>
            <person name="Borenstein D."/>
            <person name="Chapman S.B."/>
            <person name="Chen Z."/>
            <person name="Engels R."/>
            <person name="Freedman E."/>
            <person name="Gellesch M."/>
            <person name="Goldberg J."/>
            <person name="Griggs A."/>
            <person name="Gujja S."/>
            <person name="Heilman E.R."/>
            <person name="Heiman D.I."/>
            <person name="Hepburn T.A."/>
            <person name="Howarth C."/>
            <person name="Jen D."/>
            <person name="Larson L."/>
            <person name="Lewis B."/>
            <person name="Mehta T."/>
            <person name="Park D."/>
            <person name="Pearson M."/>
            <person name="Richards J."/>
            <person name="Roberts A."/>
            <person name="Saif S."/>
            <person name="Shea T.D."/>
            <person name="Shenoy N."/>
            <person name="Sisk P."/>
            <person name="Stolte C."/>
            <person name="Sykes S.N."/>
            <person name="Thomson T."/>
            <person name="Walk T."/>
            <person name="White J."/>
            <person name="Yandava C."/>
            <person name="Straight P."/>
            <person name="Clardy J."/>
            <person name="Hung D."/>
            <person name="Kolter R."/>
            <person name="Mekalanos J."/>
            <person name="Walker S."/>
            <person name="Walsh C.T."/>
            <person name="Wieland-Brown L.C."/>
            <person name="Haas B."/>
            <person name="Nusbaum C."/>
            <person name="Birren B."/>
        </authorList>
    </citation>
    <scope>NUCLEOTIDE SEQUENCE [LARGE SCALE GENOMIC DNA]</scope>
    <source>
        <strain evidence="2">ATCC 29083</strain>
    </source>
</reference>
<evidence type="ECO:0000313" key="2">
    <source>
        <dbReference type="EMBL" id="EDY56500.1"/>
    </source>
</evidence>
<dbReference type="AlphaFoldDB" id="B5HUJ5"/>
<name>B5HUJ5_STRX2</name>
<evidence type="ECO:0000256" key="1">
    <source>
        <dbReference type="SAM" id="Phobius"/>
    </source>
</evidence>
<proteinExistence type="predicted"/>
<dbReference type="EMBL" id="CM000951">
    <property type="protein sequence ID" value="EDY56500.1"/>
    <property type="molecule type" value="Genomic_DNA"/>
</dbReference>
<feature type="transmembrane region" description="Helical" evidence="1">
    <location>
        <begin position="114"/>
        <end position="133"/>
    </location>
</feature>